<evidence type="ECO:0000256" key="2">
    <source>
        <dbReference type="ARBA" id="ARBA00023264"/>
    </source>
</evidence>
<dbReference type="Proteomes" id="UP000054359">
    <property type="component" value="Unassembled WGS sequence"/>
</dbReference>
<keyword evidence="4" id="KW-0808">Transferase</keyword>
<evidence type="ECO:0000313" key="5">
    <source>
        <dbReference type="Proteomes" id="UP000054359"/>
    </source>
</evidence>
<dbReference type="Gene3D" id="3.30.200.20">
    <property type="entry name" value="Phosphorylase Kinase, domain 1"/>
    <property type="match status" value="1"/>
</dbReference>
<keyword evidence="1" id="KW-0444">Lipid biosynthesis</keyword>
<proteinExistence type="inferred from homology"/>
<dbReference type="GO" id="GO:0004305">
    <property type="term" value="F:ethanolamine kinase activity"/>
    <property type="evidence" value="ECO:0007669"/>
    <property type="project" value="TreeGrafter"/>
</dbReference>
<organism evidence="4 5">
    <name type="scientific">Stegodyphus mimosarum</name>
    <name type="common">African social velvet spider</name>
    <dbReference type="NCBI Taxonomy" id="407821"/>
    <lineage>
        <taxon>Eukaryota</taxon>
        <taxon>Metazoa</taxon>
        <taxon>Ecdysozoa</taxon>
        <taxon>Arthropoda</taxon>
        <taxon>Chelicerata</taxon>
        <taxon>Arachnida</taxon>
        <taxon>Araneae</taxon>
        <taxon>Araneomorphae</taxon>
        <taxon>Entelegynae</taxon>
        <taxon>Eresoidea</taxon>
        <taxon>Eresidae</taxon>
        <taxon>Stegodyphus</taxon>
    </lineage>
</organism>
<gene>
    <name evidence="4" type="ORF">X975_10088</name>
</gene>
<dbReference type="SUPFAM" id="SSF56112">
    <property type="entry name" value="Protein kinase-like (PK-like)"/>
    <property type="match status" value="1"/>
</dbReference>
<dbReference type="OrthoDB" id="6410843at2759"/>
<sequence length="368" mass="43315">MLTDNESLEDMKKEAFEICRSFLLEPWKTLKIENFRFSAVRGGLSNTLYHCALPENCVVKDSRVPKEALLRIYGPLQEDSNVVLREAVTYMLLSERNLGPKLYGVFPKGRLEEYIPSRNINRDDIRSMPTTIAREMAKIHALDVPVVKTPEIWQYVNRWLDDIEGELLKRNQSFPEKKWYEEEFEWLTKEMEKTNSPLVYCHNDLHGGNILLRENSSKLNEPDIILIDFEFGGYNYRGFDIGNHFCEWCFNYNTENFPFFEGDFNKFPSEEEQVTYFKAYLDQLQKEGRLTNVSLENEIKTLLREIPVFSMAANFIWSIWSIKMSFLGLEFPHKEHNKVRIKAYHAIKEKHLKSSVANGEINQNECYN</sequence>
<accession>A0A087TJ18</accession>
<keyword evidence="1" id="KW-0443">Lipid metabolism</keyword>
<dbReference type="PANTHER" id="PTHR22603">
    <property type="entry name" value="CHOLINE/ETHANOALAMINE KINASE"/>
    <property type="match status" value="1"/>
</dbReference>
<evidence type="ECO:0000256" key="3">
    <source>
        <dbReference type="ARBA" id="ARBA00038211"/>
    </source>
</evidence>
<dbReference type="InterPro" id="IPR011009">
    <property type="entry name" value="Kinase-like_dom_sf"/>
</dbReference>
<dbReference type="EMBL" id="KK115429">
    <property type="protein sequence ID" value="KFM65107.1"/>
    <property type="molecule type" value="Genomic_DNA"/>
</dbReference>
<dbReference type="AlphaFoldDB" id="A0A087TJ18"/>
<dbReference type="STRING" id="407821.A0A087TJ18"/>
<dbReference type="GO" id="GO:0004103">
    <property type="term" value="F:choline kinase activity"/>
    <property type="evidence" value="ECO:0007669"/>
    <property type="project" value="TreeGrafter"/>
</dbReference>
<dbReference type="PANTHER" id="PTHR22603:SF93">
    <property type="entry name" value="RE24176P"/>
    <property type="match status" value="1"/>
</dbReference>
<feature type="non-terminal residue" evidence="4">
    <location>
        <position position="368"/>
    </location>
</feature>
<name>A0A087TJ18_STEMI</name>
<dbReference type="Pfam" id="PF01633">
    <property type="entry name" value="Choline_kinase"/>
    <property type="match status" value="1"/>
</dbReference>
<dbReference type="GO" id="GO:0006646">
    <property type="term" value="P:phosphatidylethanolamine biosynthetic process"/>
    <property type="evidence" value="ECO:0007669"/>
    <property type="project" value="TreeGrafter"/>
</dbReference>
<keyword evidence="2" id="KW-1208">Phospholipid metabolism</keyword>
<keyword evidence="4" id="KW-0418">Kinase</keyword>
<evidence type="ECO:0000256" key="1">
    <source>
        <dbReference type="ARBA" id="ARBA00023209"/>
    </source>
</evidence>
<dbReference type="Gene3D" id="3.90.1200.10">
    <property type="match status" value="1"/>
</dbReference>
<dbReference type="OMA" id="KVHAIEM"/>
<keyword evidence="1" id="KW-0594">Phospholipid biosynthesis</keyword>
<protein>
    <submittedName>
        <fullName evidence="4">Choline/ethanolamine kinase</fullName>
    </submittedName>
</protein>
<reference evidence="4 5" key="1">
    <citation type="submission" date="2013-11" db="EMBL/GenBank/DDBJ databases">
        <title>Genome sequencing of Stegodyphus mimosarum.</title>
        <authorList>
            <person name="Bechsgaard J."/>
        </authorList>
    </citation>
    <scope>NUCLEOTIDE SEQUENCE [LARGE SCALE GENOMIC DNA]</scope>
</reference>
<keyword evidence="5" id="KW-1185">Reference proteome</keyword>
<comment type="similarity">
    <text evidence="3">Belongs to the choline/ethanolamine kinase family.</text>
</comment>
<evidence type="ECO:0000313" key="4">
    <source>
        <dbReference type="EMBL" id="KFM65107.1"/>
    </source>
</evidence>
<dbReference type="GO" id="GO:0005737">
    <property type="term" value="C:cytoplasm"/>
    <property type="evidence" value="ECO:0007669"/>
    <property type="project" value="TreeGrafter"/>
</dbReference>